<dbReference type="Proteomes" id="UP001497382">
    <property type="component" value="Unassembled WGS sequence"/>
</dbReference>
<proteinExistence type="predicted"/>
<comment type="caution">
    <text evidence="1">The sequence shown here is derived from an EMBL/GenBank/DDBJ whole genome shotgun (WGS) entry which is preliminary data.</text>
</comment>
<organism evidence="1 2">
    <name type="scientific">Larinioides sclopetarius</name>
    <dbReference type="NCBI Taxonomy" id="280406"/>
    <lineage>
        <taxon>Eukaryota</taxon>
        <taxon>Metazoa</taxon>
        <taxon>Ecdysozoa</taxon>
        <taxon>Arthropoda</taxon>
        <taxon>Chelicerata</taxon>
        <taxon>Arachnida</taxon>
        <taxon>Araneae</taxon>
        <taxon>Araneomorphae</taxon>
        <taxon>Entelegynae</taxon>
        <taxon>Araneoidea</taxon>
        <taxon>Araneidae</taxon>
        <taxon>Larinioides</taxon>
    </lineage>
</organism>
<evidence type="ECO:0000313" key="1">
    <source>
        <dbReference type="EMBL" id="CAL1293394.1"/>
    </source>
</evidence>
<gene>
    <name evidence="1" type="ORF">LARSCL_LOCUS18159</name>
</gene>
<name>A0AAV2BBR7_9ARAC</name>
<protein>
    <submittedName>
        <fullName evidence="1">Uncharacterized protein</fullName>
    </submittedName>
</protein>
<reference evidence="1 2" key="1">
    <citation type="submission" date="2024-04" db="EMBL/GenBank/DDBJ databases">
        <authorList>
            <person name="Rising A."/>
            <person name="Reimegard J."/>
            <person name="Sonavane S."/>
            <person name="Akerstrom W."/>
            <person name="Nylinder S."/>
            <person name="Hedman E."/>
            <person name="Kallberg Y."/>
        </authorList>
    </citation>
    <scope>NUCLEOTIDE SEQUENCE [LARGE SCALE GENOMIC DNA]</scope>
</reference>
<evidence type="ECO:0000313" key="2">
    <source>
        <dbReference type="Proteomes" id="UP001497382"/>
    </source>
</evidence>
<dbReference type="AlphaFoldDB" id="A0AAV2BBR7"/>
<keyword evidence="2" id="KW-1185">Reference proteome</keyword>
<dbReference type="EMBL" id="CAXIEN010000325">
    <property type="protein sequence ID" value="CAL1293394.1"/>
    <property type="molecule type" value="Genomic_DNA"/>
</dbReference>
<sequence>MPSQLTYNLYRPGFLKSSDTVLFPGFSDEEMNLNTLCSRMTKIFIFQGKLQHEKLKGPWEKRMRS</sequence>
<accession>A0AAV2BBR7</accession>